<sequence>MKTKKIIAPLVIGLLLILYFVGFIIVCFLIDVPLIIKILCSILPLALAGVSLHVLIQRIDEIRSGEEDDLSKY</sequence>
<protein>
    <submittedName>
        <fullName evidence="2">Uncharacterized protein</fullName>
    </submittedName>
</protein>
<evidence type="ECO:0000313" key="3">
    <source>
        <dbReference type="Proteomes" id="UP000218387"/>
    </source>
</evidence>
<proteinExistence type="predicted"/>
<name>A0A4P9CAM8_EUBML</name>
<keyword evidence="1" id="KW-0472">Membrane</keyword>
<keyword evidence="1" id="KW-1133">Transmembrane helix</keyword>
<keyword evidence="3" id="KW-1185">Reference proteome</keyword>
<dbReference type="KEGG" id="emt:CPZ25_015235"/>
<evidence type="ECO:0000313" key="2">
    <source>
        <dbReference type="EMBL" id="QCT72624.1"/>
    </source>
</evidence>
<reference evidence="2 3" key="1">
    <citation type="submission" date="2018-05" db="EMBL/GenBank/DDBJ databases">
        <title>Genome comparison of Eubacterium sp.</title>
        <authorList>
            <person name="Feng Y."/>
            <person name="Sanchez-Andrea I."/>
            <person name="Stams A.J.M."/>
            <person name="De Vos W.M."/>
        </authorList>
    </citation>
    <scope>NUCLEOTIDE SEQUENCE [LARGE SCALE GENOMIC DNA]</scope>
    <source>
        <strain evidence="2 3">YI</strain>
    </source>
</reference>
<organism evidence="2 3">
    <name type="scientific">Eubacterium maltosivorans</name>
    <dbReference type="NCBI Taxonomy" id="2041044"/>
    <lineage>
        <taxon>Bacteria</taxon>
        <taxon>Bacillati</taxon>
        <taxon>Bacillota</taxon>
        <taxon>Clostridia</taxon>
        <taxon>Eubacteriales</taxon>
        <taxon>Eubacteriaceae</taxon>
        <taxon>Eubacterium</taxon>
    </lineage>
</organism>
<dbReference type="AlphaFoldDB" id="A0A4P9CAM8"/>
<dbReference type="RefSeq" id="WP_096919160.1">
    <property type="nucleotide sequence ID" value="NZ_CABJDW020000010.1"/>
</dbReference>
<accession>A0A4P9CAM8</accession>
<feature type="transmembrane region" description="Helical" evidence="1">
    <location>
        <begin position="7"/>
        <end position="30"/>
    </location>
</feature>
<gene>
    <name evidence="2" type="ORF">CPZ25_015235</name>
</gene>
<keyword evidence="1" id="KW-0812">Transmembrane</keyword>
<feature type="transmembrane region" description="Helical" evidence="1">
    <location>
        <begin position="36"/>
        <end position="56"/>
    </location>
</feature>
<dbReference type="EMBL" id="CP029487">
    <property type="protein sequence ID" value="QCT72624.1"/>
    <property type="molecule type" value="Genomic_DNA"/>
</dbReference>
<dbReference type="Proteomes" id="UP000218387">
    <property type="component" value="Chromosome"/>
</dbReference>
<evidence type="ECO:0000256" key="1">
    <source>
        <dbReference type="SAM" id="Phobius"/>
    </source>
</evidence>